<evidence type="ECO:0008006" key="3">
    <source>
        <dbReference type="Google" id="ProtNLM"/>
    </source>
</evidence>
<gene>
    <name evidence="1" type="ORF">M9Y10_030626</name>
</gene>
<dbReference type="Proteomes" id="UP001470230">
    <property type="component" value="Unassembled WGS sequence"/>
</dbReference>
<dbReference type="Gene3D" id="3.40.960.10">
    <property type="entry name" value="VSR Endonuclease"/>
    <property type="match status" value="1"/>
</dbReference>
<organism evidence="1 2">
    <name type="scientific">Tritrichomonas musculus</name>
    <dbReference type="NCBI Taxonomy" id="1915356"/>
    <lineage>
        <taxon>Eukaryota</taxon>
        <taxon>Metamonada</taxon>
        <taxon>Parabasalia</taxon>
        <taxon>Tritrichomonadida</taxon>
        <taxon>Tritrichomonadidae</taxon>
        <taxon>Tritrichomonas</taxon>
    </lineage>
</organism>
<evidence type="ECO:0000313" key="1">
    <source>
        <dbReference type="EMBL" id="KAK8840422.1"/>
    </source>
</evidence>
<accession>A0ABR2H4B4</accession>
<keyword evidence="2" id="KW-1185">Reference proteome</keyword>
<dbReference type="EMBL" id="JAPFFF010000045">
    <property type="protein sequence ID" value="KAK8840422.1"/>
    <property type="molecule type" value="Genomic_DNA"/>
</dbReference>
<reference evidence="1 2" key="1">
    <citation type="submission" date="2024-04" db="EMBL/GenBank/DDBJ databases">
        <title>Tritrichomonas musculus Genome.</title>
        <authorList>
            <person name="Alves-Ferreira E."/>
            <person name="Grigg M."/>
            <person name="Lorenzi H."/>
            <person name="Galac M."/>
        </authorList>
    </citation>
    <scope>NUCLEOTIDE SEQUENCE [LARGE SCALE GENOMIC DNA]</scope>
    <source>
        <strain evidence="1 2">EAF2021</strain>
    </source>
</reference>
<evidence type="ECO:0000313" key="2">
    <source>
        <dbReference type="Proteomes" id="UP001470230"/>
    </source>
</evidence>
<sequence>MTRIRWNTETVSKEMAKANCTLIDEYKRGDLRIRYTYEGNEYSVRWQDWLKKVRPSRPHLAGGNRITKPHEKWDNEKVNELLQIDECEFADEYRSTKQRFRYKYHDSFYWVTLDDWIYHKARPHLCIHILEQKFREFLEANNIEFETQKSFDDLKSIKNYKLRFDFYLPHFNLLVELDERGHRSMEESVEYGKLKDEYCKEHQMKLLRIDESTPVEKYSEALNEMNESDLYVLRYGKLYKQYNGIYKDKL</sequence>
<proteinExistence type="predicted"/>
<name>A0ABR2H4B4_9EUKA</name>
<protein>
    <recommendedName>
        <fullName evidence="3">DUF559 domain-containing protein</fullName>
    </recommendedName>
</protein>
<comment type="caution">
    <text evidence="1">The sequence shown here is derived from an EMBL/GenBank/DDBJ whole genome shotgun (WGS) entry which is preliminary data.</text>
</comment>